<organism evidence="2 3">
    <name type="scientific">Burkholderia glumae</name>
    <name type="common">Pseudomonas glumae</name>
    <dbReference type="NCBI Taxonomy" id="337"/>
    <lineage>
        <taxon>Bacteria</taxon>
        <taxon>Pseudomonadati</taxon>
        <taxon>Pseudomonadota</taxon>
        <taxon>Betaproteobacteria</taxon>
        <taxon>Burkholderiales</taxon>
        <taxon>Burkholderiaceae</taxon>
        <taxon>Burkholderia</taxon>
    </lineage>
</organism>
<name>A0ABY5BBS7_BURGL</name>
<dbReference type="RefSeq" id="WP_043308728.1">
    <property type="nucleotide sequence ID" value="NZ_CP033662.1"/>
</dbReference>
<dbReference type="Proteomes" id="UP001056386">
    <property type="component" value="Plasmid unnamed3"/>
</dbReference>
<keyword evidence="3" id="KW-1185">Reference proteome</keyword>
<gene>
    <name evidence="2" type="ORF">NFI99_13975</name>
</gene>
<geneLocation type="plasmid" evidence="2 3">
    <name>unnamed3</name>
</geneLocation>
<dbReference type="EMBL" id="CP099586">
    <property type="protein sequence ID" value="USS44478.1"/>
    <property type="molecule type" value="Genomic_DNA"/>
</dbReference>
<reference evidence="2" key="1">
    <citation type="submission" date="2022-06" db="EMBL/GenBank/DDBJ databases">
        <title>Draft genome sequence of Burkholderia glumae strain GR20004 isolated from rice panicle showing bacterial panicle blight.</title>
        <authorList>
            <person name="Choi S.Y."/>
            <person name="Lee Y.H."/>
        </authorList>
    </citation>
    <scope>NUCLEOTIDE SEQUENCE</scope>
    <source>
        <strain evidence="2">GR20004</strain>
        <plasmid evidence="2">unnamed3</plasmid>
    </source>
</reference>
<proteinExistence type="predicted"/>
<protein>
    <submittedName>
        <fullName evidence="2">Integrase</fullName>
    </submittedName>
</protein>
<evidence type="ECO:0000313" key="2">
    <source>
        <dbReference type="EMBL" id="USS44478.1"/>
    </source>
</evidence>
<sequence length="98" mass="10549">MTDQPRLSYAALLRNAEGLLENLTRGRSPLELDPETRAMAHGVIALFEAMSEEVSKAFDPAASATFHENLAHLRELVGEPDVPGADLDRPPGDPSRGA</sequence>
<evidence type="ECO:0000313" key="3">
    <source>
        <dbReference type="Proteomes" id="UP001056386"/>
    </source>
</evidence>
<feature type="region of interest" description="Disordered" evidence="1">
    <location>
        <begin position="76"/>
        <end position="98"/>
    </location>
</feature>
<accession>A0ABY5BBS7</accession>
<evidence type="ECO:0000256" key="1">
    <source>
        <dbReference type="SAM" id="MobiDB-lite"/>
    </source>
</evidence>
<keyword evidence="2" id="KW-0614">Plasmid</keyword>